<comment type="caution">
    <text evidence="1">The sequence shown here is derived from an EMBL/GenBank/DDBJ whole genome shotgun (WGS) entry which is preliminary data.</text>
</comment>
<dbReference type="AlphaFoldDB" id="A0A9Q1BKG2"/>
<keyword evidence="2" id="KW-1185">Reference proteome</keyword>
<accession>A0A9Q1BKG2</accession>
<name>A0A9Q1BKG2_HOLLE</name>
<sequence>MRKISPFIVMTYVVRFKRSHLLCDVSFFGGIYMYHTVSCCALTHDLLTYDSRMPTRSGQKSEIKVAFCN</sequence>
<organism evidence="1 2">
    <name type="scientific">Holothuria leucospilota</name>
    <name type="common">Black long sea cucumber</name>
    <name type="synonym">Mertensiothuria leucospilota</name>
    <dbReference type="NCBI Taxonomy" id="206669"/>
    <lineage>
        <taxon>Eukaryota</taxon>
        <taxon>Metazoa</taxon>
        <taxon>Echinodermata</taxon>
        <taxon>Eleutherozoa</taxon>
        <taxon>Echinozoa</taxon>
        <taxon>Holothuroidea</taxon>
        <taxon>Aspidochirotacea</taxon>
        <taxon>Aspidochirotida</taxon>
        <taxon>Holothuriidae</taxon>
        <taxon>Holothuria</taxon>
    </lineage>
</organism>
<evidence type="ECO:0000313" key="1">
    <source>
        <dbReference type="EMBL" id="KAJ8028286.1"/>
    </source>
</evidence>
<gene>
    <name evidence="1" type="ORF">HOLleu_30482</name>
</gene>
<reference evidence="1" key="1">
    <citation type="submission" date="2021-10" db="EMBL/GenBank/DDBJ databases">
        <title>Tropical sea cucumber genome reveals ecological adaptation and Cuvierian tubules defense mechanism.</title>
        <authorList>
            <person name="Chen T."/>
        </authorList>
    </citation>
    <scope>NUCLEOTIDE SEQUENCE</scope>
    <source>
        <strain evidence="1">Nanhai2018</strain>
        <tissue evidence="1">Muscle</tissue>
    </source>
</reference>
<dbReference type="EMBL" id="JAIZAY010000015">
    <property type="protein sequence ID" value="KAJ8028286.1"/>
    <property type="molecule type" value="Genomic_DNA"/>
</dbReference>
<dbReference type="Proteomes" id="UP001152320">
    <property type="component" value="Chromosome 15"/>
</dbReference>
<evidence type="ECO:0000313" key="2">
    <source>
        <dbReference type="Proteomes" id="UP001152320"/>
    </source>
</evidence>
<proteinExistence type="predicted"/>
<protein>
    <submittedName>
        <fullName evidence="1">Uncharacterized protein</fullName>
    </submittedName>
</protein>